<gene>
    <name evidence="1" type="ORF">TMES_06070</name>
</gene>
<evidence type="ECO:0000313" key="1">
    <source>
        <dbReference type="EMBL" id="OSQ39575.1"/>
    </source>
</evidence>
<sequence length="102" mass="10934">MTVFQIMAKPKINAMVVFVANFKTPESPVAVHCSIPPHPNRAMQVSCELNDQWSLMGAVQCGNSTGRAESAGLGEKQGSLSLYGITYGPERFSFRTKKGAGA</sequence>
<name>A0A1Y2L2K8_9PROT</name>
<reference evidence="1 2" key="1">
    <citation type="submission" date="2014-03" db="EMBL/GenBank/DDBJ databases">
        <title>The draft genome sequence of Thalassospira mesophila JCM 18969.</title>
        <authorList>
            <person name="Lai Q."/>
            <person name="Shao Z."/>
        </authorList>
    </citation>
    <scope>NUCLEOTIDE SEQUENCE [LARGE SCALE GENOMIC DNA]</scope>
    <source>
        <strain evidence="1 2">JCM 18969</strain>
    </source>
</reference>
<evidence type="ECO:0000313" key="2">
    <source>
        <dbReference type="Proteomes" id="UP000193391"/>
    </source>
</evidence>
<organism evidence="1 2">
    <name type="scientific">Thalassospira mesophila</name>
    <dbReference type="NCBI Taxonomy" id="1293891"/>
    <lineage>
        <taxon>Bacteria</taxon>
        <taxon>Pseudomonadati</taxon>
        <taxon>Pseudomonadota</taxon>
        <taxon>Alphaproteobacteria</taxon>
        <taxon>Rhodospirillales</taxon>
        <taxon>Thalassospiraceae</taxon>
        <taxon>Thalassospira</taxon>
    </lineage>
</organism>
<accession>A0A1Y2L2K8</accession>
<dbReference type="EMBL" id="JFKA01000002">
    <property type="protein sequence ID" value="OSQ39575.1"/>
    <property type="molecule type" value="Genomic_DNA"/>
</dbReference>
<keyword evidence="2" id="KW-1185">Reference proteome</keyword>
<dbReference type="AlphaFoldDB" id="A0A1Y2L2K8"/>
<comment type="caution">
    <text evidence="1">The sequence shown here is derived from an EMBL/GenBank/DDBJ whole genome shotgun (WGS) entry which is preliminary data.</text>
</comment>
<proteinExistence type="predicted"/>
<dbReference type="Proteomes" id="UP000193391">
    <property type="component" value="Unassembled WGS sequence"/>
</dbReference>
<protein>
    <submittedName>
        <fullName evidence="1">Uncharacterized protein</fullName>
    </submittedName>
</protein>